<comment type="caution">
    <text evidence="1">The sequence shown here is derived from an EMBL/GenBank/DDBJ whole genome shotgun (WGS) entry which is preliminary data.</text>
</comment>
<keyword evidence="2" id="KW-1185">Reference proteome</keyword>
<dbReference type="AlphaFoldDB" id="A0A317NC64"/>
<evidence type="ECO:0000313" key="1">
    <source>
        <dbReference type="EMBL" id="PWV72695.1"/>
    </source>
</evidence>
<evidence type="ECO:0000313" key="2">
    <source>
        <dbReference type="Proteomes" id="UP000246410"/>
    </source>
</evidence>
<dbReference type="Proteomes" id="UP000246410">
    <property type="component" value="Unassembled WGS sequence"/>
</dbReference>
<sequence>MFQCRVLVSFVAVTALVVVYLGRSTGRVVFPYDSSPAAAAGLDVAFARARRHGIGLGLTVLPVDPDGLQTRATDADDPLCRWRYANPDIPLREQLVSEPMEHALATASAGAALVVMPQRRRRFGLLAREPSSLPAS</sequence>
<name>A0A317NC64_9NOCA</name>
<reference evidence="1 2" key="1">
    <citation type="submission" date="2018-05" db="EMBL/GenBank/DDBJ databases">
        <title>Genomic Encyclopedia of Type Strains, Phase IV (KMG-IV): sequencing the most valuable type-strain genomes for metagenomic binning, comparative biology and taxonomic classification.</title>
        <authorList>
            <person name="Goeker M."/>
        </authorList>
    </citation>
    <scope>NUCLEOTIDE SEQUENCE [LARGE SCALE GENOMIC DNA]</scope>
    <source>
        <strain evidence="1 2">DSM 44717</strain>
    </source>
</reference>
<dbReference type="EMBL" id="QGTL01000008">
    <property type="protein sequence ID" value="PWV72695.1"/>
    <property type="molecule type" value="Genomic_DNA"/>
</dbReference>
<proteinExistence type="predicted"/>
<gene>
    <name evidence="1" type="ORF">DFR69_1083</name>
</gene>
<organism evidence="1 2">
    <name type="scientific">Nocardia neocaledoniensis</name>
    <dbReference type="NCBI Taxonomy" id="236511"/>
    <lineage>
        <taxon>Bacteria</taxon>
        <taxon>Bacillati</taxon>
        <taxon>Actinomycetota</taxon>
        <taxon>Actinomycetes</taxon>
        <taxon>Mycobacteriales</taxon>
        <taxon>Nocardiaceae</taxon>
        <taxon>Nocardia</taxon>
    </lineage>
</organism>
<dbReference type="Gene3D" id="3.40.50.620">
    <property type="entry name" value="HUPs"/>
    <property type="match status" value="1"/>
</dbReference>
<dbReference type="InterPro" id="IPR014729">
    <property type="entry name" value="Rossmann-like_a/b/a_fold"/>
</dbReference>
<accession>A0A317NC64</accession>
<protein>
    <submittedName>
        <fullName evidence="1">Uncharacterized protein</fullName>
    </submittedName>
</protein>